<keyword evidence="2" id="KW-1185">Reference proteome</keyword>
<name>A0ABV9KRG8_9BACT</name>
<dbReference type="RefSeq" id="WP_379993877.1">
    <property type="nucleotide sequence ID" value="NZ_JBHSGN010000024.1"/>
</dbReference>
<dbReference type="Proteomes" id="UP001596023">
    <property type="component" value="Unassembled WGS sequence"/>
</dbReference>
<evidence type="ECO:0000313" key="1">
    <source>
        <dbReference type="EMBL" id="MFC4672684.1"/>
    </source>
</evidence>
<dbReference type="EMBL" id="JBHSGN010000024">
    <property type="protein sequence ID" value="MFC4672684.1"/>
    <property type="molecule type" value="Genomic_DNA"/>
</dbReference>
<accession>A0ABV9KRG8</accession>
<reference evidence="2" key="1">
    <citation type="journal article" date="2019" name="Int. J. Syst. Evol. Microbiol.">
        <title>The Global Catalogue of Microorganisms (GCM) 10K type strain sequencing project: providing services to taxonomists for standard genome sequencing and annotation.</title>
        <authorList>
            <consortium name="The Broad Institute Genomics Platform"/>
            <consortium name="The Broad Institute Genome Sequencing Center for Infectious Disease"/>
            <person name="Wu L."/>
            <person name="Ma J."/>
        </authorList>
    </citation>
    <scope>NUCLEOTIDE SEQUENCE [LARGE SCALE GENOMIC DNA]</scope>
    <source>
        <strain evidence="2">CCUG 66188</strain>
    </source>
</reference>
<comment type="caution">
    <text evidence="1">The sequence shown here is derived from an EMBL/GenBank/DDBJ whole genome shotgun (WGS) entry which is preliminary data.</text>
</comment>
<organism evidence="1 2">
    <name type="scientific">Dysgonomonas termitidis</name>
    <dbReference type="NCBI Taxonomy" id="1516126"/>
    <lineage>
        <taxon>Bacteria</taxon>
        <taxon>Pseudomonadati</taxon>
        <taxon>Bacteroidota</taxon>
        <taxon>Bacteroidia</taxon>
        <taxon>Bacteroidales</taxon>
        <taxon>Dysgonomonadaceae</taxon>
        <taxon>Dysgonomonas</taxon>
    </lineage>
</organism>
<sequence length="92" mass="10726">MNKSADSLKTEELVKTVFELLKDYCWLADFEMKRDVSIWGYSNPMATSFPTATDAIAFLKQFDELEELDIHHSRFTHFANATMFEVNLKVKK</sequence>
<protein>
    <submittedName>
        <fullName evidence="1">Uncharacterized protein</fullName>
    </submittedName>
</protein>
<proteinExistence type="predicted"/>
<evidence type="ECO:0000313" key="2">
    <source>
        <dbReference type="Proteomes" id="UP001596023"/>
    </source>
</evidence>
<gene>
    <name evidence="1" type="ORF">ACFO6W_03150</name>
</gene>